<dbReference type="STRING" id="46680.GCA_000807755_02801"/>
<feature type="chain" id="PRO_5012022460" evidence="1">
    <location>
        <begin position="26"/>
        <end position="90"/>
    </location>
</feature>
<accession>A0A2D0ADR3</accession>
<dbReference type="EMBL" id="NJBA01000004">
    <property type="protein sequence ID" value="OWP50228.1"/>
    <property type="molecule type" value="Genomic_DNA"/>
</dbReference>
<reference evidence="2 3" key="1">
    <citation type="submission" date="2017-06" db="EMBL/GenBank/DDBJ databases">
        <title>Draft genome of Pseudomonas nitroreducens DF05.</title>
        <authorList>
            <person name="Iyer R."/>
        </authorList>
    </citation>
    <scope>NUCLEOTIDE SEQUENCE [LARGE SCALE GENOMIC DNA]</scope>
    <source>
        <strain evidence="2 3">DF05</strain>
    </source>
</reference>
<dbReference type="AlphaFoldDB" id="A0A2D0ADR3"/>
<dbReference type="InterPro" id="IPR021245">
    <property type="entry name" value="DUF2790"/>
</dbReference>
<name>A0A2D0ADR3_PSENT</name>
<dbReference type="eggNOG" id="ENOG5031GY0">
    <property type="taxonomic scope" value="Bacteria"/>
</dbReference>
<keyword evidence="2" id="KW-0413">Isomerase</keyword>
<dbReference type="Proteomes" id="UP000198145">
    <property type="component" value="Unassembled WGS sequence"/>
</dbReference>
<dbReference type="RefSeq" id="WP_088417656.1">
    <property type="nucleotide sequence ID" value="NZ_NJBA01000004.1"/>
</dbReference>
<proteinExistence type="predicted"/>
<evidence type="ECO:0000313" key="3">
    <source>
        <dbReference type="Proteomes" id="UP000198145"/>
    </source>
</evidence>
<protein>
    <submittedName>
        <fullName evidence="2">Topoisomerase II</fullName>
    </submittedName>
</protein>
<gene>
    <name evidence="2" type="ORF">CEG18_11760</name>
</gene>
<evidence type="ECO:0000256" key="1">
    <source>
        <dbReference type="SAM" id="SignalP"/>
    </source>
</evidence>
<feature type="signal peptide" evidence="1">
    <location>
        <begin position="1"/>
        <end position="25"/>
    </location>
</feature>
<evidence type="ECO:0000313" key="2">
    <source>
        <dbReference type="EMBL" id="OWP50228.1"/>
    </source>
</evidence>
<dbReference type="GO" id="GO:0016853">
    <property type="term" value="F:isomerase activity"/>
    <property type="evidence" value="ECO:0007669"/>
    <property type="project" value="UniProtKB-KW"/>
</dbReference>
<sequence>MKTIQFASACLFASLAAFASFGAQAADSQPAEAYHYGQKLDVKQVIAIQEEAASPFDCGIVNARMDYLDSHGQPHSLAYRKFATNCNEGG</sequence>
<dbReference type="Gene3D" id="2.30.140.50">
    <property type="entry name" value="Protein of unknown function DUF2790"/>
    <property type="match status" value="1"/>
</dbReference>
<dbReference type="Pfam" id="PF10976">
    <property type="entry name" value="DUF2790"/>
    <property type="match status" value="1"/>
</dbReference>
<keyword evidence="1" id="KW-0732">Signal</keyword>
<organism evidence="2 3">
    <name type="scientific">Pseudomonas nitroreducens</name>
    <dbReference type="NCBI Taxonomy" id="46680"/>
    <lineage>
        <taxon>Bacteria</taxon>
        <taxon>Pseudomonadati</taxon>
        <taxon>Pseudomonadota</taxon>
        <taxon>Gammaproteobacteria</taxon>
        <taxon>Pseudomonadales</taxon>
        <taxon>Pseudomonadaceae</taxon>
        <taxon>Pseudomonas</taxon>
    </lineage>
</organism>
<comment type="caution">
    <text evidence="2">The sequence shown here is derived from an EMBL/GenBank/DDBJ whole genome shotgun (WGS) entry which is preliminary data.</text>
</comment>